<protein>
    <recommendedName>
        <fullName evidence="3">Transporter</fullName>
    </recommendedName>
</protein>
<accession>A0ABR5SFJ4</accession>
<dbReference type="Pfam" id="PF13557">
    <property type="entry name" value="Phenol_MetA_deg"/>
    <property type="match status" value="1"/>
</dbReference>
<evidence type="ECO:0008006" key="3">
    <source>
        <dbReference type="Google" id="ProtNLM"/>
    </source>
</evidence>
<keyword evidence="2" id="KW-1185">Reference proteome</keyword>
<name>A0ABR5SFJ4_9BACT</name>
<reference evidence="1 2" key="1">
    <citation type="submission" date="2015-11" db="EMBL/GenBank/DDBJ databases">
        <authorList>
            <person name="Lin W."/>
        </authorList>
    </citation>
    <scope>NUCLEOTIDE SEQUENCE [LARGE SCALE GENOMIC DNA]</scope>
    <source>
        <strain evidence="1 2">HCH-1</strain>
    </source>
</reference>
<sequence length="286" mass="30968">MKVLKMLVVIVFVMLITMSFVVNCEAVDPFENNMGLLTQPNELYFLLYPGFYSAAKLKDSSGTTSTNDLGARLYQTTIRLSWFNKSLFGNALTVGGLLPVGTTELSGSSNAGIGDAMFVAGYWLVDDKSTGTYVAAGSYLVAPTGSYNKNRAANMGKNVWQFMPSVVAAKQIDKLDIELTFKYNMSTENKDTGVREGNSAIIESYTGYFVRPDLMLGAHLNATFGADSHTNGIRNPNTAVQVFQAGPSVMWASGRFSALVVGLGDFAAKNTAQGYTVYARLGYKLF</sequence>
<gene>
    <name evidence="1" type="ORF">ASN18_3075</name>
</gene>
<dbReference type="EMBL" id="LNQR01000124">
    <property type="protein sequence ID" value="KWT76809.1"/>
    <property type="molecule type" value="Genomic_DNA"/>
</dbReference>
<comment type="caution">
    <text evidence="1">The sequence shown here is derived from an EMBL/GenBank/DDBJ whole genome shotgun (WGS) entry which is preliminary data.</text>
</comment>
<dbReference type="Proteomes" id="UP000060487">
    <property type="component" value="Unassembled WGS sequence"/>
</dbReference>
<evidence type="ECO:0000313" key="2">
    <source>
        <dbReference type="Proteomes" id="UP000060487"/>
    </source>
</evidence>
<dbReference type="RefSeq" id="WP_085053680.1">
    <property type="nucleotide sequence ID" value="NZ_LNQR01000124.1"/>
</dbReference>
<organism evidence="1 2">
    <name type="scientific">Candidatus Magnetominusculus xianensis</name>
    <dbReference type="NCBI Taxonomy" id="1748249"/>
    <lineage>
        <taxon>Bacteria</taxon>
        <taxon>Pseudomonadati</taxon>
        <taxon>Nitrospirota</taxon>
        <taxon>Nitrospiria</taxon>
        <taxon>Nitrospirales</taxon>
        <taxon>Nitrospiraceae</taxon>
        <taxon>Candidatus Magnetominusculus</taxon>
    </lineage>
</organism>
<dbReference type="InterPro" id="IPR025737">
    <property type="entry name" value="FApF"/>
</dbReference>
<proteinExistence type="predicted"/>
<evidence type="ECO:0000313" key="1">
    <source>
        <dbReference type="EMBL" id="KWT76809.1"/>
    </source>
</evidence>